<accession>A0A6A6H7X6</accession>
<keyword evidence="2" id="KW-0472">Membrane</keyword>
<feature type="transmembrane region" description="Helical" evidence="2">
    <location>
        <begin position="293"/>
        <end position="312"/>
    </location>
</feature>
<feature type="transmembrane region" description="Helical" evidence="2">
    <location>
        <begin position="141"/>
        <end position="159"/>
    </location>
</feature>
<feature type="transmembrane region" description="Helical" evidence="2">
    <location>
        <begin position="495"/>
        <end position="516"/>
    </location>
</feature>
<keyword evidence="3" id="KW-0732">Signal</keyword>
<evidence type="ECO:0000256" key="2">
    <source>
        <dbReference type="SAM" id="Phobius"/>
    </source>
</evidence>
<feature type="transmembrane region" description="Helical" evidence="2">
    <location>
        <begin position="408"/>
        <end position="425"/>
    </location>
</feature>
<feature type="domain" description="Protein YTP1-like C-terminal" evidence="5">
    <location>
        <begin position="298"/>
        <end position="586"/>
    </location>
</feature>
<dbReference type="Pfam" id="PF10355">
    <property type="entry name" value="Ytp1"/>
    <property type="match status" value="1"/>
</dbReference>
<feature type="domain" description="DUF2427" evidence="4">
    <location>
        <begin position="59"/>
        <end position="156"/>
    </location>
</feature>
<keyword evidence="2" id="KW-0812">Transmembrane</keyword>
<feature type="compositionally biased region" description="Basic and acidic residues" evidence="1">
    <location>
        <begin position="186"/>
        <end position="195"/>
    </location>
</feature>
<dbReference type="Proteomes" id="UP000800092">
    <property type="component" value="Unassembled WGS sequence"/>
</dbReference>
<feature type="transmembrane region" description="Helical" evidence="2">
    <location>
        <begin position="72"/>
        <end position="93"/>
    </location>
</feature>
<evidence type="ECO:0000313" key="7">
    <source>
        <dbReference type="Proteomes" id="UP000800092"/>
    </source>
</evidence>
<proteinExistence type="predicted"/>
<feature type="chain" id="PRO_5025509569" description="Integral membrane protein" evidence="3">
    <location>
        <begin position="25"/>
        <end position="614"/>
    </location>
</feature>
<dbReference type="Pfam" id="PF10348">
    <property type="entry name" value="DUF2427"/>
    <property type="match status" value="1"/>
</dbReference>
<dbReference type="InterPro" id="IPR018827">
    <property type="entry name" value="YTP1_C"/>
</dbReference>
<dbReference type="PANTHER" id="PTHR31685">
    <property type="entry name" value="INTEGRAL MEMBRANE PROTEIN (AFU_ORTHOLOGUE AFUA_6G12730)-RELATED"/>
    <property type="match status" value="1"/>
</dbReference>
<evidence type="ECO:0000259" key="5">
    <source>
        <dbReference type="Pfam" id="PF10355"/>
    </source>
</evidence>
<dbReference type="OrthoDB" id="4005299at2759"/>
<evidence type="ECO:0008006" key="8">
    <source>
        <dbReference type="Google" id="ProtNLM"/>
    </source>
</evidence>
<feature type="transmembrane region" description="Helical" evidence="2">
    <location>
        <begin position="466"/>
        <end position="483"/>
    </location>
</feature>
<evidence type="ECO:0000259" key="4">
    <source>
        <dbReference type="Pfam" id="PF10348"/>
    </source>
</evidence>
<keyword evidence="2" id="KW-1133">Transmembrane helix</keyword>
<dbReference type="EMBL" id="ML991800">
    <property type="protein sequence ID" value="KAF2234214.1"/>
    <property type="molecule type" value="Genomic_DNA"/>
</dbReference>
<feature type="region of interest" description="Disordered" evidence="1">
    <location>
        <begin position="179"/>
        <end position="219"/>
    </location>
</feature>
<name>A0A6A6H7X6_VIRVR</name>
<gene>
    <name evidence="6" type="ORF">EV356DRAFT_533025</name>
</gene>
<feature type="transmembrane region" description="Helical" evidence="2">
    <location>
        <begin position="375"/>
        <end position="396"/>
    </location>
</feature>
<feature type="transmembrane region" description="Helical" evidence="2">
    <location>
        <begin position="332"/>
        <end position="354"/>
    </location>
</feature>
<dbReference type="InterPro" id="IPR018825">
    <property type="entry name" value="DUF2427"/>
</dbReference>
<keyword evidence="7" id="KW-1185">Reference proteome</keyword>
<feature type="compositionally biased region" description="Polar residues" evidence="1">
    <location>
        <begin position="196"/>
        <end position="219"/>
    </location>
</feature>
<feature type="transmembrane region" description="Helical" evidence="2">
    <location>
        <begin position="561"/>
        <end position="585"/>
    </location>
</feature>
<organism evidence="6 7">
    <name type="scientific">Viridothelium virens</name>
    <name type="common">Speckled blister lichen</name>
    <name type="synonym">Trypethelium virens</name>
    <dbReference type="NCBI Taxonomy" id="1048519"/>
    <lineage>
        <taxon>Eukaryota</taxon>
        <taxon>Fungi</taxon>
        <taxon>Dikarya</taxon>
        <taxon>Ascomycota</taxon>
        <taxon>Pezizomycotina</taxon>
        <taxon>Dothideomycetes</taxon>
        <taxon>Dothideomycetes incertae sedis</taxon>
        <taxon>Trypetheliales</taxon>
        <taxon>Trypetheliaceae</taxon>
        <taxon>Viridothelium</taxon>
    </lineage>
</organism>
<sequence length="614" mass="68863">MPTGRAFLIFAASALLELLPLVVAHGDDSHGPDGKAFVHNESPSRPTIADGIKEASVEPQSYFALSDHASQMYTHIFLMVLAWVVILPVAVMFSIAKSRYTLLVQILFLVANSVGLFVGTIYNSQTPDLYPNNSHHKAGWAITWIACVWVLMSVVNLYIGGNKKRALIRPPLSFGALAQQQPFRDSTSHEYRWSRDSGQGTERNTASLIGSPRSMSQQSDTLHFSEMRSPFRRVEFQDDIDVHDDDEGNADDEKRSFLRNNRVDKFLQLHVPKYAIGRTWLVLQGVFHAIERILLVLGFVGFTTGLVTYGGVFRGSDVFNGLAHFIKGGIFFWYGLLTLGRWMGCFADFGWAWNIKPTSQEMVARWKTALPSAEFIESFVIFLYGISNVWLEHLAAWGDAWAPQDLEHISITIMFFGGGLLGMLIESSKVRDFLNTNILSAQRGNAHEHDLEWDWPKTYRFPMNPLPGLIIMLLGIMMSSHHQESMVSTMIHSQWGSLFVGFALARAVTYIILFISPPTSYLASRPPSELVSSFCLVAGGLLFMASNRATVTALEQYDLDAMFIFTLTMGSSALLMAWCAIVVALKGWAYRKENRSLFSYRRSQLHTAHEPHTP</sequence>
<reference evidence="6" key="1">
    <citation type="journal article" date="2020" name="Stud. Mycol.">
        <title>101 Dothideomycetes genomes: a test case for predicting lifestyles and emergence of pathogens.</title>
        <authorList>
            <person name="Haridas S."/>
            <person name="Albert R."/>
            <person name="Binder M."/>
            <person name="Bloem J."/>
            <person name="Labutti K."/>
            <person name="Salamov A."/>
            <person name="Andreopoulos B."/>
            <person name="Baker S."/>
            <person name="Barry K."/>
            <person name="Bills G."/>
            <person name="Bluhm B."/>
            <person name="Cannon C."/>
            <person name="Castanera R."/>
            <person name="Culley D."/>
            <person name="Daum C."/>
            <person name="Ezra D."/>
            <person name="Gonzalez J."/>
            <person name="Henrissat B."/>
            <person name="Kuo A."/>
            <person name="Liang C."/>
            <person name="Lipzen A."/>
            <person name="Lutzoni F."/>
            <person name="Magnuson J."/>
            <person name="Mondo S."/>
            <person name="Nolan M."/>
            <person name="Ohm R."/>
            <person name="Pangilinan J."/>
            <person name="Park H.-J."/>
            <person name="Ramirez L."/>
            <person name="Alfaro M."/>
            <person name="Sun H."/>
            <person name="Tritt A."/>
            <person name="Yoshinaga Y."/>
            <person name="Zwiers L.-H."/>
            <person name="Turgeon B."/>
            <person name="Goodwin S."/>
            <person name="Spatafora J."/>
            <person name="Crous P."/>
            <person name="Grigoriev I."/>
        </authorList>
    </citation>
    <scope>NUCLEOTIDE SEQUENCE</scope>
    <source>
        <strain evidence="6">Tuck. ex Michener</strain>
    </source>
</reference>
<dbReference type="AlphaFoldDB" id="A0A6A6H7X6"/>
<evidence type="ECO:0000256" key="3">
    <source>
        <dbReference type="SAM" id="SignalP"/>
    </source>
</evidence>
<feature type="transmembrane region" description="Helical" evidence="2">
    <location>
        <begin position="100"/>
        <end position="121"/>
    </location>
</feature>
<feature type="transmembrane region" description="Helical" evidence="2">
    <location>
        <begin position="528"/>
        <end position="549"/>
    </location>
</feature>
<evidence type="ECO:0000313" key="6">
    <source>
        <dbReference type="EMBL" id="KAF2234214.1"/>
    </source>
</evidence>
<dbReference type="PANTHER" id="PTHR31685:SF3">
    <property type="entry name" value="INTEGRAL MEMBRANE PROTEIN (AFU_ORTHOLOGUE AFUA_6G12730)"/>
    <property type="match status" value="1"/>
</dbReference>
<feature type="signal peptide" evidence="3">
    <location>
        <begin position="1"/>
        <end position="24"/>
    </location>
</feature>
<protein>
    <recommendedName>
        <fullName evidence="8">Integral membrane protein</fullName>
    </recommendedName>
</protein>
<evidence type="ECO:0000256" key="1">
    <source>
        <dbReference type="SAM" id="MobiDB-lite"/>
    </source>
</evidence>